<evidence type="ECO:0000256" key="5">
    <source>
        <dbReference type="ARBA" id="ARBA00022605"/>
    </source>
</evidence>
<gene>
    <name evidence="11 13" type="primary">ilvA</name>
    <name evidence="13" type="ORF">CYJ10_23035</name>
</gene>
<evidence type="ECO:0000256" key="1">
    <source>
        <dbReference type="ARBA" id="ARBA00001274"/>
    </source>
</evidence>
<evidence type="ECO:0000259" key="12">
    <source>
        <dbReference type="Pfam" id="PF00291"/>
    </source>
</evidence>
<dbReference type="EMBL" id="PJRP01000012">
    <property type="protein sequence ID" value="PLP98371.1"/>
    <property type="molecule type" value="Genomic_DNA"/>
</dbReference>
<evidence type="ECO:0000256" key="9">
    <source>
        <dbReference type="ARBA" id="ARBA00023239"/>
    </source>
</evidence>
<dbReference type="UniPathway" id="UPA00047">
    <property type="reaction ID" value="UER00054"/>
</dbReference>
<dbReference type="InterPro" id="IPR036052">
    <property type="entry name" value="TrpB-like_PALP_sf"/>
</dbReference>
<comment type="function">
    <text evidence="11">Catalyzes the anaerobic formation of alpha-ketobutyrate and ammonia from threonine in a two-step reaction. The first step involved a dehydration of threonine and a production of enamine intermediates (aminocrotonate), which tautomerizes to its imine form (iminobutyrate). Both intermediates are unstable and short-lived. The second step is the nonenzymatic hydrolysis of the enamine/imine intermediates to form 2-ketobutyrate and free ammonia. In the low water environment of the cell, the second step is accelerated by RidA.</text>
</comment>
<comment type="cofactor">
    <cofactor evidence="2 11">
        <name>pyridoxal 5'-phosphate</name>
        <dbReference type="ChEBI" id="CHEBI:597326"/>
    </cofactor>
</comment>
<dbReference type="InterPro" id="IPR050147">
    <property type="entry name" value="Ser/Thr_Dehydratase"/>
</dbReference>
<keyword evidence="10 11" id="KW-0100">Branched-chain amino acid biosynthesis</keyword>
<comment type="subunit">
    <text evidence="11">Homotetramer.</text>
</comment>
<evidence type="ECO:0000256" key="10">
    <source>
        <dbReference type="ARBA" id="ARBA00023304"/>
    </source>
</evidence>
<comment type="similarity">
    <text evidence="4 11">Belongs to the serine/threonine dehydratase family.</text>
</comment>
<sequence>MPQTTVSAVPATSRYTAAGAASPASSLFLRADGDAIDADDYLRRILTARVYDVARETPLDLAPGLSARLGHQVWLKREDHQPVFSFKVRGAYNKMANLPADALARGVITASAGNHAQGVALSAARLGVRAVIVVPQTAPEVKVDAVRAHGGEMVEVVLAGESYSEAYDHAMALQREQALTFIPAFDDPEVIAGQGTVGMEILRQHRGALDAVLVPIGGGSLAAGVASYVKAVRPEVQVIGVQTEDSCAMAQSLAAGERVTLDSVGLFSDGTAVKRVGEETFRLCRHLLDGVLTVDTDALCAAIKDIFQDTRSLVEPAGALAVAGLKQYAGRLPQGPRQALVAITSGANVNFDRLRIVAERAEAVEAAAR</sequence>
<evidence type="ECO:0000313" key="13">
    <source>
        <dbReference type="EMBL" id="PLP98371.1"/>
    </source>
</evidence>
<evidence type="ECO:0000256" key="11">
    <source>
        <dbReference type="RuleBase" id="RU362012"/>
    </source>
</evidence>
<evidence type="ECO:0000256" key="4">
    <source>
        <dbReference type="ARBA" id="ARBA00010869"/>
    </source>
</evidence>
<accession>A0A2N5C828</accession>
<dbReference type="GO" id="GO:0006565">
    <property type="term" value="P:L-serine catabolic process"/>
    <property type="evidence" value="ECO:0007669"/>
    <property type="project" value="TreeGrafter"/>
</dbReference>
<name>A0A2N5C828_9BURK</name>
<dbReference type="InterPro" id="IPR005787">
    <property type="entry name" value="Thr_deHydtase_biosynth"/>
</dbReference>
<comment type="caution">
    <text evidence="13">The sequence shown here is derived from an EMBL/GenBank/DDBJ whole genome shotgun (WGS) entry which is preliminary data.</text>
</comment>
<organism evidence="13 14">
    <name type="scientific">Cupriavidus pauculus</name>
    <dbReference type="NCBI Taxonomy" id="82633"/>
    <lineage>
        <taxon>Bacteria</taxon>
        <taxon>Pseudomonadati</taxon>
        <taxon>Pseudomonadota</taxon>
        <taxon>Betaproteobacteria</taxon>
        <taxon>Burkholderiales</taxon>
        <taxon>Burkholderiaceae</taxon>
        <taxon>Cupriavidus</taxon>
    </lineage>
</organism>
<dbReference type="InterPro" id="IPR001926">
    <property type="entry name" value="TrpB-like_PALP"/>
</dbReference>
<keyword evidence="5 11" id="KW-0028">Amino-acid biosynthesis</keyword>
<comment type="catalytic activity">
    <reaction evidence="1 11">
        <text>L-threonine = 2-oxobutanoate + NH4(+)</text>
        <dbReference type="Rhea" id="RHEA:22108"/>
        <dbReference type="ChEBI" id="CHEBI:16763"/>
        <dbReference type="ChEBI" id="CHEBI:28938"/>
        <dbReference type="ChEBI" id="CHEBI:57926"/>
        <dbReference type="EC" id="4.3.1.19"/>
    </reaction>
</comment>
<dbReference type="CDD" id="cd01562">
    <property type="entry name" value="Thr-dehyd"/>
    <property type="match status" value="1"/>
</dbReference>
<dbReference type="FunFam" id="3.40.50.1100:FF:000008">
    <property type="entry name" value="L-threonine dehydratase"/>
    <property type="match status" value="1"/>
</dbReference>
<dbReference type="GO" id="GO:0003941">
    <property type="term" value="F:L-serine ammonia-lyase activity"/>
    <property type="evidence" value="ECO:0007669"/>
    <property type="project" value="TreeGrafter"/>
</dbReference>
<dbReference type="PANTHER" id="PTHR48078:SF11">
    <property type="entry name" value="THREONINE DEHYDRATASE, MITOCHONDRIAL"/>
    <property type="match status" value="1"/>
</dbReference>
<dbReference type="NCBIfam" id="TIGR01124">
    <property type="entry name" value="ilvA_2Cterm"/>
    <property type="match status" value="1"/>
</dbReference>
<comment type="pathway">
    <text evidence="3 11">Amino-acid biosynthesis; L-isoleucine biosynthesis; 2-oxobutanoate from L-threonine: step 1/1.</text>
</comment>
<dbReference type="Proteomes" id="UP000234341">
    <property type="component" value="Unassembled WGS sequence"/>
</dbReference>
<dbReference type="AlphaFoldDB" id="A0A2N5C828"/>
<evidence type="ECO:0000313" key="14">
    <source>
        <dbReference type="Proteomes" id="UP000234341"/>
    </source>
</evidence>
<keyword evidence="7" id="KW-0677">Repeat</keyword>
<dbReference type="SUPFAM" id="SSF53686">
    <property type="entry name" value="Tryptophan synthase beta subunit-like PLP-dependent enzymes"/>
    <property type="match status" value="1"/>
</dbReference>
<evidence type="ECO:0000256" key="3">
    <source>
        <dbReference type="ARBA" id="ARBA00004810"/>
    </source>
</evidence>
<feature type="domain" description="Tryptophan synthase beta chain-like PALP" evidence="12">
    <location>
        <begin position="54"/>
        <end position="341"/>
    </location>
</feature>
<dbReference type="GO" id="GO:0004794">
    <property type="term" value="F:threonine deaminase activity"/>
    <property type="evidence" value="ECO:0007669"/>
    <property type="project" value="UniProtKB-UniRule"/>
</dbReference>
<keyword evidence="8 11" id="KW-0663">Pyridoxal phosphate</keyword>
<protein>
    <recommendedName>
        <fullName evidence="11">L-threonine dehydratase</fullName>
        <ecNumber evidence="11">4.3.1.19</ecNumber>
    </recommendedName>
    <alternativeName>
        <fullName evidence="11">Threonine deaminase</fullName>
    </alternativeName>
</protein>
<evidence type="ECO:0000256" key="2">
    <source>
        <dbReference type="ARBA" id="ARBA00001933"/>
    </source>
</evidence>
<proteinExistence type="inferred from homology"/>
<evidence type="ECO:0000256" key="7">
    <source>
        <dbReference type="ARBA" id="ARBA00022737"/>
    </source>
</evidence>
<dbReference type="PANTHER" id="PTHR48078">
    <property type="entry name" value="THREONINE DEHYDRATASE, MITOCHONDRIAL-RELATED"/>
    <property type="match status" value="1"/>
</dbReference>
<keyword evidence="6 11" id="KW-0412">Isoleucine biosynthesis</keyword>
<dbReference type="GO" id="GO:0006567">
    <property type="term" value="P:L-threonine catabolic process"/>
    <property type="evidence" value="ECO:0007669"/>
    <property type="project" value="TreeGrafter"/>
</dbReference>
<dbReference type="EC" id="4.3.1.19" evidence="11"/>
<keyword evidence="9 11" id="KW-0456">Lyase</keyword>
<dbReference type="GO" id="GO:0009097">
    <property type="term" value="P:isoleucine biosynthetic process"/>
    <property type="evidence" value="ECO:0007669"/>
    <property type="project" value="UniProtKB-UniRule"/>
</dbReference>
<dbReference type="Pfam" id="PF00291">
    <property type="entry name" value="PALP"/>
    <property type="match status" value="1"/>
</dbReference>
<evidence type="ECO:0000256" key="8">
    <source>
        <dbReference type="ARBA" id="ARBA00022898"/>
    </source>
</evidence>
<evidence type="ECO:0000256" key="6">
    <source>
        <dbReference type="ARBA" id="ARBA00022624"/>
    </source>
</evidence>
<dbReference type="STRING" id="82633.GCA_000974605_05446"/>
<reference evidence="13 14" key="1">
    <citation type="submission" date="2017-12" db="EMBL/GenBank/DDBJ databases">
        <title>Genome sequence of the active heterotrophic nitrifier-denitrifier, Cupriavidus pauculus UM1.</title>
        <authorList>
            <person name="Putonti C."/>
            <person name="Castignetti D."/>
        </authorList>
    </citation>
    <scope>NUCLEOTIDE SEQUENCE [LARGE SCALE GENOMIC DNA]</scope>
    <source>
        <strain evidence="13 14">UM1</strain>
    </source>
</reference>
<dbReference type="Gene3D" id="3.40.50.1100">
    <property type="match status" value="2"/>
</dbReference>
<dbReference type="OrthoDB" id="9811476at2"/>